<dbReference type="Gene3D" id="3.40.1350.20">
    <property type="match status" value="1"/>
</dbReference>
<evidence type="ECO:0000313" key="1">
    <source>
        <dbReference type="EMBL" id="SLM46897.1"/>
    </source>
</evidence>
<accession>A0A1W1I1N1</accession>
<name>A0A1W1I1N1_9BACT</name>
<sequence length="309" mass="33246">MYRILGGLTIGVLLLDLGCTSEERYAGSTAAGNDPPSMHSITIVPNPIIRHGIVTAVAETQDPNQDEVAVRFRWFVNGAEASGESSATLSPMRLKRGDRVSVEATPHDGKVAGSSLRSSEVLVGNTPPIIQTVALEPQEPKVGEIIHAELEGADLDGDAVKYNYTWRRNDQVVVTGEQNVLDSAGFSRGDTVSVWVTPHDQGGEGKEARSPSVTISNRPPKFTSLASPVVAEGEFQYQVSANDPENDPVTFSLDSAPPGMTINEKTGQLRWSIPPSAQGVFRVKVMARDDHQGWAFQEFDISPKAQAKS</sequence>
<dbReference type="STRING" id="1325564.NSJP_0725"/>
<organism evidence="1 2">
    <name type="scientific">Nitrospira japonica</name>
    <dbReference type="NCBI Taxonomy" id="1325564"/>
    <lineage>
        <taxon>Bacteria</taxon>
        <taxon>Pseudomonadati</taxon>
        <taxon>Nitrospirota</taxon>
        <taxon>Nitrospiria</taxon>
        <taxon>Nitrospirales</taxon>
        <taxon>Nitrospiraceae</taxon>
        <taxon>Nitrospira</taxon>
    </lineage>
</organism>
<dbReference type="InterPro" id="IPR013783">
    <property type="entry name" value="Ig-like_fold"/>
</dbReference>
<keyword evidence="2" id="KW-1185">Reference proteome</keyword>
<dbReference type="InterPro" id="IPR015919">
    <property type="entry name" value="Cadherin-like_sf"/>
</dbReference>
<dbReference type="GO" id="GO:0016020">
    <property type="term" value="C:membrane"/>
    <property type="evidence" value="ECO:0007669"/>
    <property type="project" value="InterPro"/>
</dbReference>
<evidence type="ECO:0008006" key="3">
    <source>
        <dbReference type="Google" id="ProtNLM"/>
    </source>
</evidence>
<proteinExistence type="predicted"/>
<dbReference type="Pfam" id="PF05345">
    <property type="entry name" value="He_PIG"/>
    <property type="match status" value="1"/>
</dbReference>
<gene>
    <name evidence="1" type="ORF">NSJP_0725</name>
</gene>
<dbReference type="AlphaFoldDB" id="A0A1W1I1N1"/>
<dbReference type="EMBL" id="LT828648">
    <property type="protein sequence ID" value="SLM46897.1"/>
    <property type="molecule type" value="Genomic_DNA"/>
</dbReference>
<dbReference type="GO" id="GO:0005509">
    <property type="term" value="F:calcium ion binding"/>
    <property type="evidence" value="ECO:0007669"/>
    <property type="project" value="InterPro"/>
</dbReference>
<dbReference type="SUPFAM" id="SSF49313">
    <property type="entry name" value="Cadherin-like"/>
    <property type="match status" value="1"/>
</dbReference>
<reference evidence="1 2" key="1">
    <citation type="submission" date="2017-03" db="EMBL/GenBank/DDBJ databases">
        <authorList>
            <person name="Afonso C.L."/>
            <person name="Miller P.J."/>
            <person name="Scott M.A."/>
            <person name="Spackman E."/>
            <person name="Goraichik I."/>
            <person name="Dimitrov K.M."/>
            <person name="Suarez D.L."/>
            <person name="Swayne D.E."/>
        </authorList>
    </citation>
    <scope>NUCLEOTIDE SEQUENCE [LARGE SCALE GENOMIC DNA]</scope>
    <source>
        <strain evidence="1">Genome sequencing of Nitrospira japonica strain NJ11</strain>
    </source>
</reference>
<dbReference type="KEGG" id="nja:NSJP_0725"/>
<protein>
    <recommendedName>
        <fullName evidence="3">Dystroglycan-type cadherin-like domain-containing protein</fullName>
    </recommendedName>
</protein>
<dbReference type="Proteomes" id="UP000192042">
    <property type="component" value="Chromosome I"/>
</dbReference>
<evidence type="ECO:0000313" key="2">
    <source>
        <dbReference type="Proteomes" id="UP000192042"/>
    </source>
</evidence>
<dbReference type="Gene3D" id="2.60.40.10">
    <property type="entry name" value="Immunoglobulins"/>
    <property type="match status" value="1"/>
</dbReference>